<name>A0A1L9SFF3_9EURO</name>
<feature type="chain" id="PRO_5012273504" description="Extracellular membrane protein CFEM domain-containing protein" evidence="3">
    <location>
        <begin position="21"/>
        <end position="302"/>
    </location>
</feature>
<reference evidence="5" key="1">
    <citation type="journal article" date="2017" name="Genome Biol.">
        <title>Comparative genomics reveals high biological diversity and specific adaptations in the industrially and medically important fungal genus Aspergillus.</title>
        <authorList>
            <person name="de Vries R.P."/>
            <person name="Riley R."/>
            <person name="Wiebenga A."/>
            <person name="Aguilar-Osorio G."/>
            <person name="Amillis S."/>
            <person name="Uchima C.A."/>
            <person name="Anderluh G."/>
            <person name="Asadollahi M."/>
            <person name="Askin M."/>
            <person name="Barry K."/>
            <person name="Battaglia E."/>
            <person name="Bayram O."/>
            <person name="Benocci T."/>
            <person name="Braus-Stromeyer S.A."/>
            <person name="Caldana C."/>
            <person name="Canovas D."/>
            <person name="Cerqueira G.C."/>
            <person name="Chen F."/>
            <person name="Chen W."/>
            <person name="Choi C."/>
            <person name="Clum A."/>
            <person name="Dos Santos R.A."/>
            <person name="Damasio A.R."/>
            <person name="Diallinas G."/>
            <person name="Emri T."/>
            <person name="Fekete E."/>
            <person name="Flipphi M."/>
            <person name="Freyberg S."/>
            <person name="Gallo A."/>
            <person name="Gournas C."/>
            <person name="Habgood R."/>
            <person name="Hainaut M."/>
            <person name="Harispe M.L."/>
            <person name="Henrissat B."/>
            <person name="Hilden K.S."/>
            <person name="Hope R."/>
            <person name="Hossain A."/>
            <person name="Karabika E."/>
            <person name="Karaffa L."/>
            <person name="Karanyi Z."/>
            <person name="Krasevec N."/>
            <person name="Kuo A."/>
            <person name="Kusch H."/>
            <person name="LaButti K."/>
            <person name="Lagendijk E.L."/>
            <person name="Lapidus A."/>
            <person name="Levasseur A."/>
            <person name="Lindquist E."/>
            <person name="Lipzen A."/>
            <person name="Logrieco A.F."/>
            <person name="MacCabe A."/>
            <person name="Maekelae M.R."/>
            <person name="Malavazi I."/>
            <person name="Melin P."/>
            <person name="Meyer V."/>
            <person name="Mielnichuk N."/>
            <person name="Miskei M."/>
            <person name="Molnar A.P."/>
            <person name="Mule G."/>
            <person name="Ngan C.Y."/>
            <person name="Orejas M."/>
            <person name="Orosz E."/>
            <person name="Ouedraogo J.P."/>
            <person name="Overkamp K.M."/>
            <person name="Park H.-S."/>
            <person name="Perrone G."/>
            <person name="Piumi F."/>
            <person name="Punt P.J."/>
            <person name="Ram A.F."/>
            <person name="Ramon A."/>
            <person name="Rauscher S."/>
            <person name="Record E."/>
            <person name="Riano-Pachon D.M."/>
            <person name="Robert V."/>
            <person name="Roehrig J."/>
            <person name="Ruller R."/>
            <person name="Salamov A."/>
            <person name="Salih N.S."/>
            <person name="Samson R.A."/>
            <person name="Sandor E."/>
            <person name="Sanguinetti M."/>
            <person name="Schuetze T."/>
            <person name="Sepcic K."/>
            <person name="Shelest E."/>
            <person name="Sherlock G."/>
            <person name="Sophianopoulou V."/>
            <person name="Squina F.M."/>
            <person name="Sun H."/>
            <person name="Susca A."/>
            <person name="Todd R.B."/>
            <person name="Tsang A."/>
            <person name="Unkles S.E."/>
            <person name="van de Wiele N."/>
            <person name="van Rossen-Uffink D."/>
            <person name="Oliveira J.V."/>
            <person name="Vesth T.C."/>
            <person name="Visser J."/>
            <person name="Yu J.-H."/>
            <person name="Zhou M."/>
            <person name="Andersen M.R."/>
            <person name="Archer D.B."/>
            <person name="Baker S.E."/>
            <person name="Benoit I."/>
            <person name="Brakhage A.A."/>
            <person name="Braus G.H."/>
            <person name="Fischer R."/>
            <person name="Frisvad J.C."/>
            <person name="Goldman G.H."/>
            <person name="Houbraken J."/>
            <person name="Oakley B."/>
            <person name="Pocsi I."/>
            <person name="Scazzocchio C."/>
            <person name="Seiboth B."/>
            <person name="vanKuyk P.A."/>
            <person name="Wortman J."/>
            <person name="Dyer P.S."/>
            <person name="Grigoriev I.V."/>
        </authorList>
    </citation>
    <scope>NUCLEOTIDE SEQUENCE [LARGE SCALE GENOMIC DNA]</scope>
    <source>
        <strain evidence="5">CBS 506.65</strain>
    </source>
</reference>
<dbReference type="AlphaFoldDB" id="A0A1L9SFF3"/>
<organism evidence="4 5">
    <name type="scientific">Penicilliopsis zonata CBS 506.65</name>
    <dbReference type="NCBI Taxonomy" id="1073090"/>
    <lineage>
        <taxon>Eukaryota</taxon>
        <taxon>Fungi</taxon>
        <taxon>Dikarya</taxon>
        <taxon>Ascomycota</taxon>
        <taxon>Pezizomycotina</taxon>
        <taxon>Eurotiomycetes</taxon>
        <taxon>Eurotiomycetidae</taxon>
        <taxon>Eurotiales</taxon>
        <taxon>Aspergillaceae</taxon>
        <taxon>Penicilliopsis</taxon>
    </lineage>
</organism>
<dbReference type="Proteomes" id="UP000184188">
    <property type="component" value="Unassembled WGS sequence"/>
</dbReference>
<feature type="region of interest" description="Disordered" evidence="1">
    <location>
        <begin position="245"/>
        <end position="302"/>
    </location>
</feature>
<accession>A0A1L9SFF3</accession>
<evidence type="ECO:0008006" key="6">
    <source>
        <dbReference type="Google" id="ProtNLM"/>
    </source>
</evidence>
<gene>
    <name evidence="4" type="ORF">ASPZODRAFT_26486</name>
</gene>
<feature type="compositionally biased region" description="Low complexity" evidence="1">
    <location>
        <begin position="150"/>
        <end position="177"/>
    </location>
</feature>
<proteinExistence type="predicted"/>
<feature type="compositionally biased region" description="Polar residues" evidence="1">
    <location>
        <begin position="255"/>
        <end position="265"/>
    </location>
</feature>
<evidence type="ECO:0000313" key="5">
    <source>
        <dbReference type="Proteomes" id="UP000184188"/>
    </source>
</evidence>
<keyword evidence="3" id="KW-0732">Signal</keyword>
<feature type="compositionally biased region" description="Low complexity" evidence="1">
    <location>
        <begin position="199"/>
        <end position="211"/>
    </location>
</feature>
<evidence type="ECO:0000256" key="2">
    <source>
        <dbReference type="SAM" id="Phobius"/>
    </source>
</evidence>
<sequence length="302" mass="31279">MPSLVFLLPLLPLLAVLSAASDVVIPACALSCPTFLAAQSACSAASDACLCESALLEPLRSGIEVCETCTGGLLQAWYSAACRNVAATTVKQIVTRSNTGAGWFRSHYRWVIMLIVLVVGFGVIAVVGVWLKRRHDARNPHLYHGPSKKASSAGLTGSSTNNNNNPNNALNMDPNADGSKTSATLVPLATREKGPALRGGSTSGTSGTLAVPGSVARAGSSGAGSSIHTSYPSTISMTPPPPWSAPHLRGGYDQPNPSLSNQNLPVNHPEYAVAGSSRSELAPRASEVSFQSTGYRSAGRRA</sequence>
<keyword evidence="2" id="KW-0472">Membrane</keyword>
<feature type="region of interest" description="Disordered" evidence="1">
    <location>
        <begin position="140"/>
        <end position="181"/>
    </location>
</feature>
<dbReference type="RefSeq" id="XP_022580392.1">
    <property type="nucleotide sequence ID" value="XM_022728048.1"/>
</dbReference>
<keyword evidence="2" id="KW-1133">Transmembrane helix</keyword>
<keyword evidence="5" id="KW-1185">Reference proteome</keyword>
<evidence type="ECO:0000256" key="3">
    <source>
        <dbReference type="SAM" id="SignalP"/>
    </source>
</evidence>
<protein>
    <recommendedName>
        <fullName evidence="6">Extracellular membrane protein CFEM domain-containing protein</fullName>
    </recommendedName>
</protein>
<feature type="region of interest" description="Disordered" evidence="1">
    <location>
        <begin position="192"/>
        <end position="211"/>
    </location>
</feature>
<keyword evidence="2" id="KW-0812">Transmembrane</keyword>
<dbReference type="VEuPathDB" id="FungiDB:ASPZODRAFT_26486"/>
<dbReference type="GeneID" id="34614512"/>
<dbReference type="EMBL" id="KV878344">
    <property type="protein sequence ID" value="OJJ45882.1"/>
    <property type="molecule type" value="Genomic_DNA"/>
</dbReference>
<dbReference type="OrthoDB" id="5426355at2759"/>
<evidence type="ECO:0000313" key="4">
    <source>
        <dbReference type="EMBL" id="OJJ45882.1"/>
    </source>
</evidence>
<feature type="transmembrane region" description="Helical" evidence="2">
    <location>
        <begin position="110"/>
        <end position="131"/>
    </location>
</feature>
<feature type="signal peptide" evidence="3">
    <location>
        <begin position="1"/>
        <end position="20"/>
    </location>
</feature>
<evidence type="ECO:0000256" key="1">
    <source>
        <dbReference type="SAM" id="MobiDB-lite"/>
    </source>
</evidence>